<name>A0A0D0CZ40_9AGAM</name>
<evidence type="ECO:0000313" key="1">
    <source>
        <dbReference type="EMBL" id="KIK76501.1"/>
    </source>
</evidence>
<protein>
    <submittedName>
        <fullName evidence="1">Uncharacterized protein</fullName>
    </submittedName>
</protein>
<dbReference type="InParanoid" id="A0A0D0CZ40"/>
<keyword evidence="2" id="KW-1185">Reference proteome</keyword>
<evidence type="ECO:0000313" key="2">
    <source>
        <dbReference type="Proteomes" id="UP000054538"/>
    </source>
</evidence>
<gene>
    <name evidence="1" type="ORF">PAXRUDRAFT_169752</name>
</gene>
<sequence length="342" mass="37975">KCGVTNTPTIEFVGNEVTESDIFADQDDAELAEILGDEEEKHEDTLGQATHNAEVTNTLRNKAIRDMHECGVEISQTENKEALGIFPKVAGLAKKVHDLTTIGEQFAVLRAANKNHLQGNKEALDRRVPTRWNSDLACLDAHLYFCVMVQQLTGVSELKAFCLTQDQWPLATVLADVLSLLNDPTKLFSHAEVPLIPSAVPMLTTIENILRNVSNDTTVASVIHVAAHAGVLLSEKYYNIMEECEVYWISIVMSPDKKLHWFRVNGHSFEVIVIARLCTFIVAQWTENYCPPTVVTMQTPLLASQPSVSPKVLHIMNSLSFLITVHFPLAPAHAGCHCMPRR</sequence>
<dbReference type="HOGENOM" id="CLU_050717_0_0_1"/>
<dbReference type="InterPro" id="IPR012337">
    <property type="entry name" value="RNaseH-like_sf"/>
</dbReference>
<reference evidence="1 2" key="1">
    <citation type="submission" date="2014-04" db="EMBL/GenBank/DDBJ databases">
        <authorList>
            <consortium name="DOE Joint Genome Institute"/>
            <person name="Kuo A."/>
            <person name="Kohler A."/>
            <person name="Jargeat P."/>
            <person name="Nagy L.G."/>
            <person name="Floudas D."/>
            <person name="Copeland A."/>
            <person name="Barry K.W."/>
            <person name="Cichocki N."/>
            <person name="Veneault-Fourrey C."/>
            <person name="LaButti K."/>
            <person name="Lindquist E.A."/>
            <person name="Lipzen A."/>
            <person name="Lundell T."/>
            <person name="Morin E."/>
            <person name="Murat C."/>
            <person name="Sun H."/>
            <person name="Tunlid A."/>
            <person name="Henrissat B."/>
            <person name="Grigoriev I.V."/>
            <person name="Hibbett D.S."/>
            <person name="Martin F."/>
            <person name="Nordberg H.P."/>
            <person name="Cantor M.N."/>
            <person name="Hua S.X."/>
        </authorList>
    </citation>
    <scope>NUCLEOTIDE SEQUENCE [LARGE SCALE GENOMIC DNA]</scope>
    <source>
        <strain evidence="1 2">Ve08.2h10</strain>
    </source>
</reference>
<dbReference type="OrthoDB" id="3251057at2759"/>
<accession>A0A0D0CZ40</accession>
<feature type="non-terminal residue" evidence="1">
    <location>
        <position position="342"/>
    </location>
</feature>
<reference evidence="2" key="2">
    <citation type="submission" date="2015-01" db="EMBL/GenBank/DDBJ databases">
        <title>Evolutionary Origins and Diversification of the Mycorrhizal Mutualists.</title>
        <authorList>
            <consortium name="DOE Joint Genome Institute"/>
            <consortium name="Mycorrhizal Genomics Consortium"/>
            <person name="Kohler A."/>
            <person name="Kuo A."/>
            <person name="Nagy L.G."/>
            <person name="Floudas D."/>
            <person name="Copeland A."/>
            <person name="Barry K.W."/>
            <person name="Cichocki N."/>
            <person name="Veneault-Fourrey C."/>
            <person name="LaButti K."/>
            <person name="Lindquist E.A."/>
            <person name="Lipzen A."/>
            <person name="Lundell T."/>
            <person name="Morin E."/>
            <person name="Murat C."/>
            <person name="Riley R."/>
            <person name="Ohm R."/>
            <person name="Sun H."/>
            <person name="Tunlid A."/>
            <person name="Henrissat B."/>
            <person name="Grigoriev I.V."/>
            <person name="Hibbett D.S."/>
            <person name="Martin F."/>
        </authorList>
    </citation>
    <scope>NUCLEOTIDE SEQUENCE [LARGE SCALE GENOMIC DNA]</scope>
    <source>
        <strain evidence="2">Ve08.2h10</strain>
    </source>
</reference>
<dbReference type="SUPFAM" id="SSF53098">
    <property type="entry name" value="Ribonuclease H-like"/>
    <property type="match status" value="1"/>
</dbReference>
<dbReference type="AlphaFoldDB" id="A0A0D0CZ40"/>
<dbReference type="Proteomes" id="UP000054538">
    <property type="component" value="Unassembled WGS sequence"/>
</dbReference>
<proteinExistence type="predicted"/>
<organism evidence="1 2">
    <name type="scientific">Paxillus rubicundulus Ve08.2h10</name>
    <dbReference type="NCBI Taxonomy" id="930991"/>
    <lineage>
        <taxon>Eukaryota</taxon>
        <taxon>Fungi</taxon>
        <taxon>Dikarya</taxon>
        <taxon>Basidiomycota</taxon>
        <taxon>Agaricomycotina</taxon>
        <taxon>Agaricomycetes</taxon>
        <taxon>Agaricomycetidae</taxon>
        <taxon>Boletales</taxon>
        <taxon>Paxilineae</taxon>
        <taxon>Paxillaceae</taxon>
        <taxon>Paxillus</taxon>
    </lineage>
</organism>
<dbReference type="EMBL" id="KN827454">
    <property type="protein sequence ID" value="KIK76501.1"/>
    <property type="molecule type" value="Genomic_DNA"/>
</dbReference>